<organism evidence="2 3">
    <name type="scientific">Komagataella pastoris</name>
    <name type="common">Yeast</name>
    <name type="synonym">Pichia pastoris</name>
    <dbReference type="NCBI Taxonomy" id="4922"/>
    <lineage>
        <taxon>Eukaryota</taxon>
        <taxon>Fungi</taxon>
        <taxon>Dikarya</taxon>
        <taxon>Ascomycota</taxon>
        <taxon>Saccharomycotina</taxon>
        <taxon>Pichiomycetes</taxon>
        <taxon>Pichiales</taxon>
        <taxon>Pichiaceae</taxon>
        <taxon>Komagataella</taxon>
    </lineage>
</organism>
<evidence type="ECO:0000313" key="3">
    <source>
        <dbReference type="Proteomes" id="UP000094565"/>
    </source>
</evidence>
<dbReference type="SUPFAM" id="SSF69593">
    <property type="entry name" value="Glycerol-3-phosphate (1)-acyltransferase"/>
    <property type="match status" value="1"/>
</dbReference>
<dbReference type="GO" id="GO:0005783">
    <property type="term" value="C:endoplasmic reticulum"/>
    <property type="evidence" value="ECO:0007669"/>
    <property type="project" value="TreeGrafter"/>
</dbReference>
<dbReference type="PANTHER" id="PTHR10983:SF70">
    <property type="entry name" value="PROTEIN MUM3"/>
    <property type="match status" value="1"/>
</dbReference>
<dbReference type="EMBL" id="CP014587">
    <property type="protein sequence ID" value="ANZ77748.1"/>
    <property type="molecule type" value="Genomic_DNA"/>
</dbReference>
<name>A0A1B2JIS9_PICPA</name>
<accession>A0A1B2JIS9</accession>
<gene>
    <name evidence="2" type="primary">MUM3</name>
    <name evidence="2" type="ORF">ATY40_BA7504599</name>
</gene>
<dbReference type="OrthoDB" id="189226at2759"/>
<reference evidence="2 3" key="1">
    <citation type="submission" date="2016-02" db="EMBL/GenBank/DDBJ databases">
        <title>Comparative genomic and transcriptomic foundation for Pichia pastoris.</title>
        <authorList>
            <person name="Love K.R."/>
            <person name="Shah K.A."/>
            <person name="Whittaker C.A."/>
            <person name="Wu J."/>
            <person name="Bartlett M.C."/>
            <person name="Ma D."/>
            <person name="Leeson R.L."/>
            <person name="Priest M."/>
            <person name="Young S.K."/>
            <person name="Love J.C."/>
        </authorList>
    </citation>
    <scope>NUCLEOTIDE SEQUENCE [LARGE SCALE GENOMIC DNA]</scope>
    <source>
        <strain evidence="2 3">ATCC 28485</strain>
    </source>
</reference>
<keyword evidence="1" id="KW-1133">Transmembrane helix</keyword>
<dbReference type="GO" id="GO:0016746">
    <property type="term" value="F:acyltransferase activity"/>
    <property type="evidence" value="ECO:0007669"/>
    <property type="project" value="TreeGrafter"/>
</dbReference>
<proteinExistence type="predicted"/>
<feature type="transmembrane region" description="Helical" evidence="1">
    <location>
        <begin position="24"/>
        <end position="52"/>
    </location>
</feature>
<dbReference type="AlphaFoldDB" id="A0A1B2JIS9"/>
<keyword evidence="1" id="KW-0472">Membrane</keyword>
<protein>
    <submittedName>
        <fullName evidence="2">BA75_04599T0</fullName>
    </submittedName>
</protein>
<keyword evidence="1" id="KW-0812">Transmembrane</keyword>
<keyword evidence="3" id="KW-1185">Reference proteome</keyword>
<sequence length="346" mass="40323">METLQQIGIFDKDRKFVAYRYSHALVPLGILVFYVVIYHILSFALIVPKLAFPETAERFRRQSAANFWRLANYMLKLNCVSIEITGDELEVDSAVLLSNHRSIADYIVISALAQSLEARERPEIDLVSVKFFSWFSLWGLPNLNVFNNILSCDENWELDTSTTYSTFNPSVLSKKPEWISVFPEVNIWSAENNELLNELNEKYYLPKLQHVLYPRFSSTFNVINGLYKSSFSKLYDITILYYKKRATDTPQTVKMSQTETAIQLESSGEPDDMVRRTFFDSPSLLQVLGEYPSSFVVRVHVQLKALPRIPLKRKKLEKWLEKEWIEKDKLLEQLQTTILNNHLKEK</sequence>
<dbReference type="Proteomes" id="UP000094565">
    <property type="component" value="Chromosome 4"/>
</dbReference>
<evidence type="ECO:0000256" key="1">
    <source>
        <dbReference type="SAM" id="Phobius"/>
    </source>
</evidence>
<dbReference type="GO" id="GO:0036149">
    <property type="term" value="P:phosphatidylinositol acyl-chain remodeling"/>
    <property type="evidence" value="ECO:0007669"/>
    <property type="project" value="TreeGrafter"/>
</dbReference>
<dbReference type="PANTHER" id="PTHR10983">
    <property type="entry name" value="1-ACYLGLYCEROL-3-PHOSPHATE ACYLTRANSFERASE-RELATED"/>
    <property type="match status" value="1"/>
</dbReference>
<evidence type="ECO:0000313" key="2">
    <source>
        <dbReference type="EMBL" id="ANZ77748.1"/>
    </source>
</evidence>